<sequence>MTNFYTISKLTFFKMKQFMLFALVVLAVVVCVRSEEDSDVYKRYLYRPGMGGVGSPIGGVGGVGGINGGMCKTRNQRCQVSGNNAMRCCRQFMCQRVRGMYMCQ</sequence>
<dbReference type="RefSeq" id="XP_009058313.1">
    <property type="nucleotide sequence ID" value="XM_009060065.1"/>
</dbReference>
<keyword evidence="1" id="KW-0732">Signal</keyword>
<gene>
    <name evidence="2" type="ORF">LOTGIDRAFT_233528</name>
</gene>
<dbReference type="Proteomes" id="UP000030746">
    <property type="component" value="Unassembled WGS sequence"/>
</dbReference>
<proteinExistence type="predicted"/>
<evidence type="ECO:0000256" key="1">
    <source>
        <dbReference type="SAM" id="SignalP"/>
    </source>
</evidence>
<accession>V3ZID7</accession>
<protein>
    <submittedName>
        <fullName evidence="2">Uncharacterized protein</fullName>
    </submittedName>
</protein>
<dbReference type="AlphaFoldDB" id="V3ZID7"/>
<dbReference type="CTD" id="20249297"/>
<name>V3ZID7_LOTGI</name>
<reference evidence="2 3" key="1">
    <citation type="journal article" date="2013" name="Nature">
        <title>Insights into bilaterian evolution from three spiralian genomes.</title>
        <authorList>
            <person name="Simakov O."/>
            <person name="Marletaz F."/>
            <person name="Cho S.J."/>
            <person name="Edsinger-Gonzales E."/>
            <person name="Havlak P."/>
            <person name="Hellsten U."/>
            <person name="Kuo D.H."/>
            <person name="Larsson T."/>
            <person name="Lv J."/>
            <person name="Arendt D."/>
            <person name="Savage R."/>
            <person name="Osoegawa K."/>
            <person name="de Jong P."/>
            <person name="Grimwood J."/>
            <person name="Chapman J.A."/>
            <person name="Shapiro H."/>
            <person name="Aerts A."/>
            <person name="Otillar R.P."/>
            <person name="Terry A.Y."/>
            <person name="Boore J.L."/>
            <person name="Grigoriev I.V."/>
            <person name="Lindberg D.R."/>
            <person name="Seaver E.C."/>
            <person name="Weisblat D.A."/>
            <person name="Putnam N.H."/>
            <person name="Rokhsar D.S."/>
        </authorList>
    </citation>
    <scope>NUCLEOTIDE SEQUENCE [LARGE SCALE GENOMIC DNA]</scope>
</reference>
<keyword evidence="3" id="KW-1185">Reference proteome</keyword>
<dbReference type="GeneID" id="20249297"/>
<dbReference type="HOGENOM" id="CLU_2253073_0_0_1"/>
<evidence type="ECO:0000313" key="3">
    <source>
        <dbReference type="Proteomes" id="UP000030746"/>
    </source>
</evidence>
<feature type="signal peptide" evidence="1">
    <location>
        <begin position="1"/>
        <end position="34"/>
    </location>
</feature>
<feature type="chain" id="PRO_5004716330" evidence="1">
    <location>
        <begin position="35"/>
        <end position="104"/>
    </location>
</feature>
<dbReference type="KEGG" id="lgi:LOTGIDRAFT_233528"/>
<dbReference type="EMBL" id="KB202284">
    <property type="protein sequence ID" value="ESO91043.1"/>
    <property type="molecule type" value="Genomic_DNA"/>
</dbReference>
<evidence type="ECO:0000313" key="2">
    <source>
        <dbReference type="EMBL" id="ESO91043.1"/>
    </source>
</evidence>
<organism evidence="2 3">
    <name type="scientific">Lottia gigantea</name>
    <name type="common">Giant owl limpet</name>
    <dbReference type="NCBI Taxonomy" id="225164"/>
    <lineage>
        <taxon>Eukaryota</taxon>
        <taxon>Metazoa</taxon>
        <taxon>Spiralia</taxon>
        <taxon>Lophotrochozoa</taxon>
        <taxon>Mollusca</taxon>
        <taxon>Gastropoda</taxon>
        <taxon>Patellogastropoda</taxon>
        <taxon>Lottioidea</taxon>
        <taxon>Lottiidae</taxon>
        <taxon>Lottia</taxon>
    </lineage>
</organism>